<dbReference type="AlphaFoldDB" id="A0A511DAJ1"/>
<feature type="compositionally biased region" description="Basic and acidic residues" evidence="1">
    <location>
        <begin position="164"/>
        <end position="181"/>
    </location>
</feature>
<evidence type="ECO:0000313" key="3">
    <source>
        <dbReference type="Proteomes" id="UP000321685"/>
    </source>
</evidence>
<feature type="compositionally biased region" description="Acidic residues" evidence="1">
    <location>
        <begin position="153"/>
        <end position="162"/>
    </location>
</feature>
<comment type="caution">
    <text evidence="2">The sequence shown here is derived from an EMBL/GenBank/DDBJ whole genome shotgun (WGS) entry which is preliminary data.</text>
</comment>
<sequence>MRPVALDVHEHDVLAAQRGQQLVTRGGAVGVVRGGGLELAVVGDGGTDLADVGGGERGRVAGGDGQSGGLGAEHGEHGPGDGEHRDDARRRRRVPGDDAGRAQDRGRHQGDHQQPEHHRTDDRPDGRGPARGGAHEVDTAPEQAGVVQRVEWSVEDGGEAEVEQAQHRQDPERGPEHDGRDPAGPPAQHEQHRGGDEPFERDAQEGGRGECAEGRGSDQRDDHHGDSEDAPHPTARPRRAASTTAPGIVDANVSRP</sequence>
<accession>A0A511DAJ1</accession>
<keyword evidence="3" id="KW-1185">Reference proteome</keyword>
<organism evidence="2 3">
    <name type="scientific">Pseudonocardia sulfidoxydans NBRC 16205</name>
    <dbReference type="NCBI Taxonomy" id="1223511"/>
    <lineage>
        <taxon>Bacteria</taxon>
        <taxon>Bacillati</taxon>
        <taxon>Actinomycetota</taxon>
        <taxon>Actinomycetes</taxon>
        <taxon>Pseudonocardiales</taxon>
        <taxon>Pseudonocardiaceae</taxon>
        <taxon>Pseudonocardia</taxon>
    </lineage>
</organism>
<gene>
    <name evidence="2" type="ORF">PSU4_07700</name>
</gene>
<evidence type="ECO:0000313" key="2">
    <source>
        <dbReference type="EMBL" id="GEL21816.1"/>
    </source>
</evidence>
<feature type="region of interest" description="Disordered" evidence="1">
    <location>
        <begin position="42"/>
        <end position="256"/>
    </location>
</feature>
<proteinExistence type="predicted"/>
<protein>
    <submittedName>
        <fullName evidence="2">Uncharacterized protein</fullName>
    </submittedName>
</protein>
<name>A0A511DAJ1_9PSEU</name>
<feature type="compositionally biased region" description="Gly residues" evidence="1">
    <location>
        <begin position="60"/>
        <end position="72"/>
    </location>
</feature>
<feature type="compositionally biased region" description="Basic and acidic residues" evidence="1">
    <location>
        <begin position="189"/>
        <end position="231"/>
    </location>
</feature>
<dbReference type="EMBL" id="BJVJ01000004">
    <property type="protein sequence ID" value="GEL21816.1"/>
    <property type="molecule type" value="Genomic_DNA"/>
</dbReference>
<dbReference type="Proteomes" id="UP000321685">
    <property type="component" value="Unassembled WGS sequence"/>
</dbReference>
<evidence type="ECO:0000256" key="1">
    <source>
        <dbReference type="SAM" id="MobiDB-lite"/>
    </source>
</evidence>
<reference evidence="2 3" key="1">
    <citation type="submission" date="2019-07" db="EMBL/GenBank/DDBJ databases">
        <title>Whole genome shotgun sequence of Pseudonocardia sulfidoxydans NBRC 16205.</title>
        <authorList>
            <person name="Hosoyama A."/>
            <person name="Uohara A."/>
            <person name="Ohji S."/>
            <person name="Ichikawa N."/>
        </authorList>
    </citation>
    <scope>NUCLEOTIDE SEQUENCE [LARGE SCALE GENOMIC DNA]</scope>
    <source>
        <strain evidence="2 3">NBRC 16205</strain>
    </source>
</reference>
<feature type="compositionally biased region" description="Basic and acidic residues" evidence="1">
    <location>
        <begin position="73"/>
        <end position="138"/>
    </location>
</feature>